<accession>A0A8S5UIW0</accession>
<sequence>MALIGTYLKARRERIEGTYSGMTRKDVESLIRMEIRAYHEKEDK</sequence>
<proteinExistence type="predicted"/>
<dbReference type="EMBL" id="BK016092">
    <property type="protein sequence ID" value="DAF94441.1"/>
    <property type="molecule type" value="Genomic_DNA"/>
</dbReference>
<reference evidence="1" key="1">
    <citation type="journal article" date="2021" name="Proc. Natl. Acad. Sci. U.S.A.">
        <title>A Catalog of Tens of Thousands of Viruses from Human Metagenomes Reveals Hidden Associations with Chronic Diseases.</title>
        <authorList>
            <person name="Tisza M.J."/>
            <person name="Buck C.B."/>
        </authorList>
    </citation>
    <scope>NUCLEOTIDE SEQUENCE</scope>
    <source>
        <strain evidence="1">CtTL517</strain>
    </source>
</reference>
<evidence type="ECO:0000313" key="1">
    <source>
        <dbReference type="EMBL" id="DAF94441.1"/>
    </source>
</evidence>
<protein>
    <submittedName>
        <fullName evidence="1">Uncharacterized protein</fullName>
    </submittedName>
</protein>
<name>A0A8S5UIW0_9CAUD</name>
<organism evidence="1">
    <name type="scientific">Siphoviridae sp. ctTL517</name>
    <dbReference type="NCBI Taxonomy" id="2825518"/>
    <lineage>
        <taxon>Viruses</taxon>
        <taxon>Duplodnaviria</taxon>
        <taxon>Heunggongvirae</taxon>
        <taxon>Uroviricota</taxon>
        <taxon>Caudoviricetes</taxon>
    </lineage>
</organism>